<evidence type="ECO:0000313" key="1">
    <source>
        <dbReference type="EMBL" id="CDW32056.1"/>
    </source>
</evidence>
<dbReference type="AlphaFoldDB" id="A0A0K2U2Y9"/>
<protein>
    <submittedName>
        <fullName evidence="1">Protein msta, isoform Blike [Bombus impatiens]</fullName>
    </submittedName>
</protein>
<name>A0A0K2U2Y9_LEPSM</name>
<accession>A0A0K2U2Y9</accession>
<organism evidence="1">
    <name type="scientific">Lepeophtheirus salmonis</name>
    <name type="common">Salmon louse</name>
    <name type="synonym">Caligus salmonis</name>
    <dbReference type="NCBI Taxonomy" id="72036"/>
    <lineage>
        <taxon>Eukaryota</taxon>
        <taxon>Metazoa</taxon>
        <taxon>Ecdysozoa</taxon>
        <taxon>Arthropoda</taxon>
        <taxon>Crustacea</taxon>
        <taxon>Multicrustacea</taxon>
        <taxon>Hexanauplia</taxon>
        <taxon>Copepoda</taxon>
        <taxon>Siphonostomatoida</taxon>
        <taxon>Caligidae</taxon>
        <taxon>Lepeophtheirus</taxon>
    </lineage>
</organism>
<dbReference type="EMBL" id="HACA01014695">
    <property type="protein sequence ID" value="CDW32056.1"/>
    <property type="molecule type" value="Transcribed_RNA"/>
</dbReference>
<sequence length="144" mass="16955">MKCKNCPGYMISNNPLDLNSSWSCLECQSVEKSQTIFGLILEFNIIFQKCIKNKFKLEELLSCKIAKYFHPNHFLLIGIMEQLVQIAMAEEKLETDILKKKKIYDKKLKYFKKITSVMEVIDVPGYLWTQSLQKMINEEKKLYT</sequence>
<reference evidence="1" key="1">
    <citation type="submission" date="2014-05" db="EMBL/GenBank/DDBJ databases">
        <authorList>
            <person name="Chronopoulou M."/>
        </authorList>
    </citation>
    <scope>NUCLEOTIDE SEQUENCE</scope>
    <source>
        <tissue evidence="1">Whole organism</tissue>
    </source>
</reference>
<proteinExistence type="predicted"/>